<evidence type="ECO:0000313" key="2">
    <source>
        <dbReference type="Proteomes" id="UP000260943"/>
    </source>
</evidence>
<proteinExistence type="predicted"/>
<comment type="caution">
    <text evidence="1">The sequence shown here is derived from an EMBL/GenBank/DDBJ whole genome shotgun (WGS) entry which is preliminary data.</text>
</comment>
<organism evidence="1 2">
    <name type="scientific">Collinsella tanakaei</name>
    <dbReference type="NCBI Taxonomy" id="626935"/>
    <lineage>
        <taxon>Bacteria</taxon>
        <taxon>Bacillati</taxon>
        <taxon>Actinomycetota</taxon>
        <taxon>Coriobacteriia</taxon>
        <taxon>Coriobacteriales</taxon>
        <taxon>Coriobacteriaceae</taxon>
        <taxon>Collinsella</taxon>
    </lineage>
</organism>
<dbReference type="RefSeq" id="WP_117679177.1">
    <property type="nucleotide sequence ID" value="NZ_QSRJ01000003.1"/>
</dbReference>
<dbReference type="AlphaFoldDB" id="A0A3E4QVQ6"/>
<reference evidence="1 2" key="1">
    <citation type="submission" date="2018-08" db="EMBL/GenBank/DDBJ databases">
        <title>A genome reference for cultivated species of the human gut microbiota.</title>
        <authorList>
            <person name="Zou Y."/>
            <person name="Xue W."/>
            <person name="Luo G."/>
        </authorList>
    </citation>
    <scope>NUCLEOTIDE SEQUENCE [LARGE SCALE GENOMIC DNA]</scope>
    <source>
        <strain evidence="1 2">TF08-14</strain>
    </source>
</reference>
<name>A0A3E4QVQ6_9ACTN</name>
<gene>
    <name evidence="1" type="ORF">DXC81_03370</name>
</gene>
<accession>A0A3E4QVQ6</accession>
<dbReference type="EMBL" id="QSRJ01000003">
    <property type="protein sequence ID" value="RGL11167.1"/>
    <property type="molecule type" value="Genomic_DNA"/>
</dbReference>
<protein>
    <submittedName>
        <fullName evidence="1">Uncharacterized protein</fullName>
    </submittedName>
</protein>
<dbReference type="Proteomes" id="UP000260943">
    <property type="component" value="Unassembled WGS sequence"/>
</dbReference>
<sequence>MRDEGAIEAELTRRGFVVLAVSAATAFFLKPNLAAAAPPLGGYVVSLSTIGYGHLWPMELGEESVGPMDAAEKLRESLAAGDVLRFEQEPSLPRDVPFLAIVRDGVELADIPWRATPEEESAVSLIVERINEGRDVWAEVASARHRTMDAYNECARIHELELDVYFR</sequence>
<evidence type="ECO:0000313" key="1">
    <source>
        <dbReference type="EMBL" id="RGL11167.1"/>
    </source>
</evidence>